<dbReference type="Pfam" id="PF07228">
    <property type="entry name" value="SpoIIE"/>
    <property type="match status" value="1"/>
</dbReference>
<dbReference type="Proteomes" id="UP000003178">
    <property type="component" value="Unassembled WGS sequence"/>
</dbReference>
<dbReference type="Gene3D" id="3.30.450.40">
    <property type="match status" value="1"/>
</dbReference>
<dbReference type="GO" id="GO:0016791">
    <property type="term" value="F:phosphatase activity"/>
    <property type="evidence" value="ECO:0007669"/>
    <property type="project" value="TreeGrafter"/>
</dbReference>
<evidence type="ECO:0000313" key="3">
    <source>
        <dbReference type="EMBL" id="EEA85293.1"/>
    </source>
</evidence>
<dbReference type="HOGENOM" id="CLU_456131_0_0_9"/>
<reference evidence="3 4" key="2">
    <citation type="submission" date="2008-10" db="EMBL/GenBank/DDBJ databases">
        <title>Draft genome sequence of Clostridium hiranonis (DSM 13275).</title>
        <authorList>
            <person name="Sudarsanam P."/>
            <person name="Ley R."/>
            <person name="Guruge J."/>
            <person name="Turnbaugh P.J."/>
            <person name="Mahowald M."/>
            <person name="Liep D."/>
            <person name="Gordon J."/>
        </authorList>
    </citation>
    <scope>NUCLEOTIDE SEQUENCE [LARGE SCALE GENOMIC DNA]</scope>
    <source>
        <strain evidence="3 4">DSM 13275</strain>
    </source>
</reference>
<organism evidence="3 4">
    <name type="scientific">Peptacetobacter hiranonis (strain DSM 13275 / JCM 10541 / KCTC 15199 / TO-931)</name>
    <name type="common">Clostridium hiranonis</name>
    <dbReference type="NCBI Taxonomy" id="500633"/>
    <lineage>
        <taxon>Bacteria</taxon>
        <taxon>Bacillati</taxon>
        <taxon>Bacillota</taxon>
        <taxon>Clostridia</taxon>
        <taxon>Peptostreptococcales</taxon>
        <taxon>Peptostreptococcaceae</taxon>
        <taxon>Peptacetobacter</taxon>
    </lineage>
</organism>
<reference evidence="3 4" key="1">
    <citation type="submission" date="2008-09" db="EMBL/GenBank/DDBJ databases">
        <authorList>
            <person name="Fulton L."/>
            <person name="Clifton S."/>
            <person name="Fulton B."/>
            <person name="Xu J."/>
            <person name="Minx P."/>
            <person name="Pepin K.H."/>
            <person name="Johnson M."/>
            <person name="Thiruvilangam P."/>
            <person name="Bhonagiri V."/>
            <person name="Nash W.E."/>
            <person name="Mardis E.R."/>
            <person name="Wilson R.K."/>
        </authorList>
    </citation>
    <scope>NUCLEOTIDE SEQUENCE [LARGE SCALE GENOMIC DNA]</scope>
    <source>
        <strain evidence="3 4">DSM 13275</strain>
    </source>
</reference>
<accession>B6FYR2</accession>
<evidence type="ECO:0000256" key="1">
    <source>
        <dbReference type="ARBA" id="ARBA00022801"/>
    </source>
</evidence>
<gene>
    <name evidence="3" type="ORF">CLOHIR_01016</name>
</gene>
<evidence type="ECO:0000313" key="4">
    <source>
        <dbReference type="Proteomes" id="UP000003178"/>
    </source>
</evidence>
<name>B6FYR2_PEPHT</name>
<feature type="domain" description="PPM-type phosphatase" evidence="2">
    <location>
        <begin position="381"/>
        <end position="600"/>
    </location>
</feature>
<dbReference type="Gene3D" id="3.60.40.10">
    <property type="entry name" value="PPM-type phosphatase domain"/>
    <property type="match status" value="1"/>
</dbReference>
<dbReference type="PANTHER" id="PTHR43156:SF2">
    <property type="entry name" value="STAGE II SPORULATION PROTEIN E"/>
    <property type="match status" value="1"/>
</dbReference>
<protein>
    <submittedName>
        <fullName evidence="3">Stage II sporulation protein E</fullName>
    </submittedName>
</protein>
<comment type="caution">
    <text evidence="3">The sequence shown here is derived from an EMBL/GenBank/DDBJ whole genome shotgun (WGS) entry which is preliminary data.</text>
</comment>
<dbReference type="InterPro" id="IPR052016">
    <property type="entry name" value="Bact_Sigma-Reg"/>
</dbReference>
<dbReference type="Pfam" id="PF13185">
    <property type="entry name" value="GAF_2"/>
    <property type="match status" value="1"/>
</dbReference>
<dbReference type="STRING" id="500633.CLOHIR_01016"/>
<dbReference type="SUPFAM" id="SSF81606">
    <property type="entry name" value="PP2C-like"/>
    <property type="match status" value="1"/>
</dbReference>
<dbReference type="AlphaFoldDB" id="B6FYR2"/>
<dbReference type="InterPro" id="IPR029016">
    <property type="entry name" value="GAF-like_dom_sf"/>
</dbReference>
<dbReference type="InterPro" id="IPR001932">
    <property type="entry name" value="PPM-type_phosphatase-like_dom"/>
</dbReference>
<dbReference type="InterPro" id="IPR036457">
    <property type="entry name" value="PPM-type-like_dom_sf"/>
</dbReference>
<keyword evidence="4" id="KW-1185">Reference proteome</keyword>
<evidence type="ECO:0000259" key="2">
    <source>
        <dbReference type="SMART" id="SM00331"/>
    </source>
</evidence>
<dbReference type="SUPFAM" id="SSF55781">
    <property type="entry name" value="GAF domain-like"/>
    <property type="match status" value="1"/>
</dbReference>
<keyword evidence="1" id="KW-0378">Hydrolase</keyword>
<dbReference type="SMART" id="SM00331">
    <property type="entry name" value="PP2C_SIG"/>
    <property type="match status" value="1"/>
</dbReference>
<dbReference type="InterPro" id="IPR003018">
    <property type="entry name" value="GAF"/>
</dbReference>
<sequence>MTIGGGLPSWQIDMTEEYMKRMKNLVEISKLVTQSQDFFKIKDIIVSKMLDVVHPAKACVNIFYNDDFNYAYLVCSNTLKYIPTVFEGVDRPEGAKIDFDLYPDYIREAVEKKKIIYVRDVFLDEAASKERDLAQNEGYCGRAVFPFIIEEKVVGFMTAFTTEGESISDEDMNFIASVASLMALSIEITRKNESVNKLVNKLRQGVTAINEATRKLYVDKNIDTYLKDLTKQAVEITDSEEAIIILDKNEKHARIVNCYNKNECRSNLFLMLDTISENHKDGDFSNDVDMVLENGSKINSYIYHRLMDADSNLGYIICANATKYTRDDVNILSILSKQITVGTQLYEYNQNEVRHRVLQNELSVLNKQQKLMMNDANMVCNGNRQLYCYHQPAKVVGGDFYDAVRVNDDKVIYIVADVMGHGIVSNYMVALIKGAFKVLCRQFEKPSDIMNNLNKMLFEEFDKMEVFCTGIVASLDTKENTLTVSNAGHYSPVIIQRDGTVAKYVNCKKGIPIGVIEDGEYKDNVINIKDYPMICMFTDGILEIKNKDKEEFGQERFEKLLCENYKYSPEFIIEKIKEEFYAFSGKKEYSDDIMMVMLKDNNV</sequence>
<proteinExistence type="predicted"/>
<dbReference type="PANTHER" id="PTHR43156">
    <property type="entry name" value="STAGE II SPORULATION PROTEIN E-RELATED"/>
    <property type="match status" value="1"/>
</dbReference>
<dbReference type="eggNOG" id="COG2208">
    <property type="taxonomic scope" value="Bacteria"/>
</dbReference>
<dbReference type="EMBL" id="ABWP01000045">
    <property type="protein sequence ID" value="EEA85293.1"/>
    <property type="molecule type" value="Genomic_DNA"/>
</dbReference>